<evidence type="ECO:0000313" key="2">
    <source>
        <dbReference type="EMBL" id="EEF14512.1"/>
    </source>
</evidence>
<protein>
    <submittedName>
        <fullName evidence="2">Uncharacterized protein</fullName>
    </submittedName>
</protein>
<dbReference type="Proteomes" id="UP000003082">
    <property type="component" value="Unassembled WGS sequence"/>
</dbReference>
<reference evidence="2 3" key="1">
    <citation type="submission" date="2008-08" db="EMBL/GenBank/DDBJ databases">
        <authorList>
            <person name="Madupu R."/>
            <person name="Durkin A.S."/>
            <person name="Torralba M."/>
            <person name="Methe B."/>
            <person name="Sutton G.G."/>
            <person name="Strausberg R.L."/>
            <person name="Nelson K.E."/>
        </authorList>
    </citation>
    <scope>NUCLEOTIDE SEQUENCE [LARGE SCALE GENOMIC DNA]</scope>
    <source>
        <strain evidence="2 3">RM3267</strain>
    </source>
</reference>
<keyword evidence="1" id="KW-0812">Transmembrane</keyword>
<gene>
    <name evidence="2" type="ORF">CAMRE0001_1240</name>
</gene>
<organism evidence="2 3">
    <name type="scientific">Campylobacter rectus RM3267</name>
    <dbReference type="NCBI Taxonomy" id="553218"/>
    <lineage>
        <taxon>Bacteria</taxon>
        <taxon>Pseudomonadati</taxon>
        <taxon>Campylobacterota</taxon>
        <taxon>Epsilonproteobacteria</taxon>
        <taxon>Campylobacterales</taxon>
        <taxon>Campylobacteraceae</taxon>
        <taxon>Campylobacter</taxon>
    </lineage>
</organism>
<comment type="caution">
    <text evidence="2">The sequence shown here is derived from an EMBL/GenBank/DDBJ whole genome shotgun (WGS) entry which is preliminary data.</text>
</comment>
<name>B9D0N1_CAMRE</name>
<proteinExistence type="predicted"/>
<keyword evidence="1" id="KW-1133">Transmembrane helix</keyword>
<keyword evidence="1" id="KW-0472">Membrane</keyword>
<sequence length="83" mass="9617">MKKLLTHNVRRSKTTYALFVTTERSVGSNCSKTKVERRLFYFIFCGYLALRCAVFATTGFIFFKSCQRQTRTFVCFASQASVF</sequence>
<keyword evidence="3" id="KW-1185">Reference proteome</keyword>
<feature type="transmembrane region" description="Helical" evidence="1">
    <location>
        <begin position="39"/>
        <end position="63"/>
    </location>
</feature>
<dbReference type="AlphaFoldDB" id="B9D0N1"/>
<evidence type="ECO:0000313" key="3">
    <source>
        <dbReference type="Proteomes" id="UP000003082"/>
    </source>
</evidence>
<dbReference type="EMBL" id="ACFU01000006">
    <property type="protein sequence ID" value="EEF14512.1"/>
    <property type="molecule type" value="Genomic_DNA"/>
</dbReference>
<evidence type="ECO:0000256" key="1">
    <source>
        <dbReference type="SAM" id="Phobius"/>
    </source>
</evidence>
<accession>B9D0N1</accession>